<dbReference type="GO" id="GO:0004069">
    <property type="term" value="F:L-aspartate:2-oxoglutarate aminotransferase activity"/>
    <property type="evidence" value="ECO:0007669"/>
    <property type="project" value="UniProtKB-EC"/>
</dbReference>
<dbReference type="InterPro" id="IPR015422">
    <property type="entry name" value="PyrdxlP-dep_Trfase_small"/>
</dbReference>
<evidence type="ECO:0000313" key="9">
    <source>
        <dbReference type="EMBL" id="GME73960.1"/>
    </source>
</evidence>
<evidence type="ECO:0000256" key="5">
    <source>
        <dbReference type="ARBA" id="ARBA00022679"/>
    </source>
</evidence>
<dbReference type="InterPro" id="IPR000796">
    <property type="entry name" value="Asp_trans"/>
</dbReference>
<comment type="caution">
    <text evidence="9">The sequence shown here is derived from an EMBL/GenBank/DDBJ whole genome shotgun (WGS) entry which is preliminary data.</text>
</comment>
<gene>
    <name evidence="9" type="ORF">Cboi02_000423700</name>
</gene>
<dbReference type="FunFam" id="3.40.640.10:FF:000066">
    <property type="entry name" value="Aspartate aminotransferase"/>
    <property type="match status" value="1"/>
</dbReference>
<evidence type="ECO:0000256" key="2">
    <source>
        <dbReference type="ARBA" id="ARBA00007441"/>
    </source>
</evidence>
<keyword evidence="10" id="KW-1185">Reference proteome</keyword>
<evidence type="ECO:0000313" key="10">
    <source>
        <dbReference type="Proteomes" id="UP001165120"/>
    </source>
</evidence>
<dbReference type="InterPro" id="IPR015421">
    <property type="entry name" value="PyrdxlP-dep_Trfase_major"/>
</dbReference>
<keyword evidence="6" id="KW-0663">Pyridoxal phosphate</keyword>
<protein>
    <recommendedName>
        <fullName evidence="7">Aspartate aminotransferase</fullName>
        <ecNumber evidence="7">2.6.1.1</ecNumber>
    </recommendedName>
</protein>
<dbReference type="CDD" id="cd00609">
    <property type="entry name" value="AAT_like"/>
    <property type="match status" value="1"/>
</dbReference>
<evidence type="ECO:0000256" key="7">
    <source>
        <dbReference type="RuleBase" id="RU000480"/>
    </source>
</evidence>
<dbReference type="PROSITE" id="PS00105">
    <property type="entry name" value="AA_TRANSFER_CLASS_1"/>
    <property type="match status" value="1"/>
</dbReference>
<dbReference type="InterPro" id="IPR015424">
    <property type="entry name" value="PyrdxlP-dep_Trfase"/>
</dbReference>
<evidence type="ECO:0000256" key="3">
    <source>
        <dbReference type="ARBA" id="ARBA00011738"/>
    </source>
</evidence>
<dbReference type="InterPro" id="IPR004838">
    <property type="entry name" value="NHTrfase_class1_PyrdxlP-BS"/>
</dbReference>
<proteinExistence type="inferred from homology"/>
<dbReference type="Proteomes" id="UP001165120">
    <property type="component" value="Unassembled WGS sequence"/>
</dbReference>
<dbReference type="Gene3D" id="3.90.1150.10">
    <property type="entry name" value="Aspartate Aminotransferase, domain 1"/>
    <property type="match status" value="1"/>
</dbReference>
<sequence>MSKGFSVETIPTLPPDALFGLKSRCQADPRENKVDLGIGAYRDNAGKPWILPVVKKVESSITKEPNYNHEYLAISGLSTFTSGAAKVLLGDDSPVIAENRISSTQTLSGTGALHVAGLFIKHFYKSPSESSSSSSEEKPTIYISKPTWGNHIQMFEFIGYKIEYYPYWNDETKTLEFEKLIDFIKSAPKNSIFLLHSCAHNPTGLDPSREQWKSILEALDANDHLPFFDSAYQGFASGSLENDAYAVRLAANSNNYKFPLVICQSFAKNVGMYGERVGAVHVVLPKTDIELNKAISSQLSKIIRSEISNPPSYGAKIVSKIINDKSLMQEWQENMVEMSSRIKKMRLKLRDELNRLETPGNWDHIVNQVGMFSFTGLKPKQVETLEKEFGIYMLGTGRISIAGLNDSNVTYVAESINKVVSEIPTHI</sequence>
<comment type="miscellaneous">
    <text evidence="7">In eukaryotes there are cytoplasmic, mitochondrial and chloroplastic isozymes.</text>
</comment>
<comment type="catalytic activity">
    <reaction evidence="7">
        <text>L-aspartate + 2-oxoglutarate = oxaloacetate + L-glutamate</text>
        <dbReference type="Rhea" id="RHEA:21824"/>
        <dbReference type="ChEBI" id="CHEBI:16452"/>
        <dbReference type="ChEBI" id="CHEBI:16810"/>
        <dbReference type="ChEBI" id="CHEBI:29985"/>
        <dbReference type="ChEBI" id="CHEBI:29991"/>
        <dbReference type="EC" id="2.6.1.1"/>
    </reaction>
</comment>
<dbReference type="NCBIfam" id="NF006719">
    <property type="entry name" value="PRK09257.1"/>
    <property type="match status" value="1"/>
</dbReference>
<dbReference type="InterPro" id="IPR004839">
    <property type="entry name" value="Aminotransferase_I/II_large"/>
</dbReference>
<comment type="subunit">
    <text evidence="3 7">Homodimer.</text>
</comment>
<dbReference type="PRINTS" id="PR00799">
    <property type="entry name" value="TRANSAMINASE"/>
</dbReference>
<dbReference type="PANTHER" id="PTHR11879:SF55">
    <property type="entry name" value="GLUTAMATE OXALOACETATE TRANSAMINASE 1, ISOFORM B"/>
    <property type="match status" value="1"/>
</dbReference>
<comment type="similarity">
    <text evidence="2">Belongs to the class-I pyridoxal-phosphate-dependent aminotransferase family.</text>
</comment>
<keyword evidence="4 7" id="KW-0032">Aminotransferase</keyword>
<dbReference type="PANTHER" id="PTHR11879">
    <property type="entry name" value="ASPARTATE AMINOTRANSFERASE"/>
    <property type="match status" value="1"/>
</dbReference>
<dbReference type="GO" id="GO:0006532">
    <property type="term" value="P:aspartate biosynthetic process"/>
    <property type="evidence" value="ECO:0007669"/>
    <property type="project" value="TreeGrafter"/>
</dbReference>
<evidence type="ECO:0000256" key="4">
    <source>
        <dbReference type="ARBA" id="ARBA00022576"/>
    </source>
</evidence>
<dbReference type="GO" id="GO:0030170">
    <property type="term" value="F:pyridoxal phosphate binding"/>
    <property type="evidence" value="ECO:0007669"/>
    <property type="project" value="InterPro"/>
</dbReference>
<accession>A0A9W6T5Y8</accession>
<evidence type="ECO:0000256" key="1">
    <source>
        <dbReference type="ARBA" id="ARBA00001933"/>
    </source>
</evidence>
<dbReference type="EC" id="2.6.1.1" evidence="7"/>
<dbReference type="Pfam" id="PF00155">
    <property type="entry name" value="Aminotran_1_2"/>
    <property type="match status" value="1"/>
</dbReference>
<name>A0A9W6T5Y8_CANBO</name>
<dbReference type="AlphaFoldDB" id="A0A9W6T5Y8"/>
<dbReference type="FunFam" id="3.90.1150.10:FF:000001">
    <property type="entry name" value="Aspartate aminotransferase"/>
    <property type="match status" value="1"/>
</dbReference>
<comment type="cofactor">
    <cofactor evidence="1">
        <name>pyridoxal 5'-phosphate</name>
        <dbReference type="ChEBI" id="CHEBI:597326"/>
    </cofactor>
</comment>
<dbReference type="GO" id="GO:0005829">
    <property type="term" value="C:cytosol"/>
    <property type="evidence" value="ECO:0007669"/>
    <property type="project" value="TreeGrafter"/>
</dbReference>
<feature type="domain" description="Aminotransferase class I/classII large" evidence="8">
    <location>
        <begin position="32"/>
        <end position="416"/>
    </location>
</feature>
<dbReference type="Gene3D" id="3.40.640.10">
    <property type="entry name" value="Type I PLP-dependent aspartate aminotransferase-like (Major domain)"/>
    <property type="match status" value="1"/>
</dbReference>
<keyword evidence="5 7" id="KW-0808">Transferase</keyword>
<organism evidence="9 10">
    <name type="scientific">Candida boidinii</name>
    <name type="common">Yeast</name>
    <dbReference type="NCBI Taxonomy" id="5477"/>
    <lineage>
        <taxon>Eukaryota</taxon>
        <taxon>Fungi</taxon>
        <taxon>Dikarya</taxon>
        <taxon>Ascomycota</taxon>
        <taxon>Saccharomycotina</taxon>
        <taxon>Pichiomycetes</taxon>
        <taxon>Pichiales</taxon>
        <taxon>Pichiaceae</taxon>
        <taxon>Ogataea</taxon>
        <taxon>Ogataea/Candida clade</taxon>
    </lineage>
</organism>
<dbReference type="SUPFAM" id="SSF53383">
    <property type="entry name" value="PLP-dependent transferases"/>
    <property type="match status" value="1"/>
</dbReference>
<evidence type="ECO:0000259" key="8">
    <source>
        <dbReference type="Pfam" id="PF00155"/>
    </source>
</evidence>
<dbReference type="EMBL" id="BSXN01001653">
    <property type="protein sequence ID" value="GME73960.1"/>
    <property type="molecule type" value="Genomic_DNA"/>
</dbReference>
<evidence type="ECO:0000256" key="6">
    <source>
        <dbReference type="ARBA" id="ARBA00022898"/>
    </source>
</evidence>
<reference evidence="9" key="1">
    <citation type="submission" date="2023-04" db="EMBL/GenBank/DDBJ databases">
        <title>Candida boidinii NBRC 10035.</title>
        <authorList>
            <person name="Ichikawa N."/>
            <person name="Sato H."/>
            <person name="Tonouchi N."/>
        </authorList>
    </citation>
    <scope>NUCLEOTIDE SEQUENCE</scope>
    <source>
        <strain evidence="9">NBRC 10035</strain>
    </source>
</reference>